<protein>
    <recommendedName>
        <fullName evidence="1">Glycine N-acyltransferase-like protein</fullName>
        <ecNumber evidence="1">2.3.1.-</ecNumber>
    </recommendedName>
</protein>
<gene>
    <name evidence="3" type="primary">LOC102356575</name>
</gene>
<dbReference type="Gene3D" id="3.40.630.30">
    <property type="match status" value="2"/>
</dbReference>
<dbReference type="SUPFAM" id="SSF55729">
    <property type="entry name" value="Acyl-CoA N-acyltransferases (Nat)"/>
    <property type="match status" value="1"/>
</dbReference>
<reference evidence="3" key="2">
    <citation type="submission" date="2025-08" db="UniProtKB">
        <authorList>
            <consortium name="Ensembl"/>
        </authorList>
    </citation>
    <scope>IDENTIFICATION</scope>
</reference>
<proteinExistence type="inferred from homology"/>
<dbReference type="GO" id="GO:0047961">
    <property type="term" value="F:glycine N-acyltransferase activity"/>
    <property type="evidence" value="ECO:0007669"/>
    <property type="project" value="InterPro"/>
</dbReference>
<dbReference type="STRING" id="7897.ENSLACP00000010238"/>
<evidence type="ECO:0000313" key="3">
    <source>
        <dbReference type="Ensembl" id="ENSLACP00000010238.1"/>
    </source>
</evidence>
<feature type="domain" description="N-acetyltransferase" evidence="2">
    <location>
        <begin position="128"/>
        <end position="260"/>
    </location>
</feature>
<dbReference type="PANTHER" id="PTHR15298">
    <property type="entry name" value="L-COA N-ACYLTRANSFERASE-RELATED"/>
    <property type="match status" value="1"/>
</dbReference>
<dbReference type="Bgee" id="ENSLACG00000009019">
    <property type="expression patterns" value="Expressed in pelvic fin and 3 other cell types or tissues"/>
</dbReference>
<sequence length="260" mass="29887">YFPQSFKKVHSLVFNISRGKSCGLEVVVDSWPEFSTVICRPQDYSCEEEVPRVSVFTTDPALLKKLLKETDVINWTERFLFEGYDYDLHQIIAEIAAHRKVPLEMRALCYLMMLEDLNALPTLSAESVDASRISSLDLSHADLINKTWKFGGTVRSLRLVENNIKNYPSCCIMDESGNPISWIMTYKYNAMGMLYTLPEHRGKGFAKLAICELAKTLHRLGYPVYCYIELENMKSYELFKNLGFRDVPNYIASWTLCNGK</sequence>
<dbReference type="AlphaFoldDB" id="H3AKR7"/>
<dbReference type="InParanoid" id="H3AKR7"/>
<dbReference type="OMA" id="AVLNICQ"/>
<evidence type="ECO:0000259" key="2">
    <source>
        <dbReference type="PROSITE" id="PS51186"/>
    </source>
</evidence>
<reference evidence="3" key="3">
    <citation type="submission" date="2025-09" db="UniProtKB">
        <authorList>
            <consortium name="Ensembl"/>
        </authorList>
    </citation>
    <scope>IDENTIFICATION</scope>
</reference>
<dbReference type="InterPro" id="IPR000182">
    <property type="entry name" value="GNAT_dom"/>
</dbReference>
<dbReference type="InterPro" id="IPR010313">
    <property type="entry name" value="Glycine_N-acyltransferase"/>
</dbReference>
<keyword evidence="4" id="KW-1185">Reference proteome</keyword>
<dbReference type="Pfam" id="PF08445">
    <property type="entry name" value="FR47"/>
    <property type="match status" value="1"/>
</dbReference>
<keyword evidence="1" id="KW-0808">Transferase</keyword>
<dbReference type="CDD" id="cd04301">
    <property type="entry name" value="NAT_SF"/>
    <property type="match status" value="1"/>
</dbReference>
<dbReference type="InterPro" id="IPR016181">
    <property type="entry name" value="Acyl_CoA_acyltransferase"/>
</dbReference>
<dbReference type="FunCoup" id="H3AKR7">
    <property type="interactions" value="14"/>
</dbReference>
<dbReference type="HOGENOM" id="CLU_060336_0_0_1"/>
<dbReference type="Pfam" id="PF06021">
    <property type="entry name" value="Gly_acyl_tr_N"/>
    <property type="match status" value="1"/>
</dbReference>
<dbReference type="InterPro" id="IPR015938">
    <property type="entry name" value="Glycine_N-acyltransferase_N"/>
</dbReference>
<dbReference type="eggNOG" id="ENOG502SDQB">
    <property type="taxonomic scope" value="Eukaryota"/>
</dbReference>
<accession>H3AKR7</accession>
<dbReference type="EC" id="2.3.1.-" evidence="1"/>
<evidence type="ECO:0000313" key="4">
    <source>
        <dbReference type="Proteomes" id="UP000008672"/>
    </source>
</evidence>
<keyword evidence="1" id="KW-0012">Acyltransferase</keyword>
<organism evidence="3 4">
    <name type="scientific">Latimeria chalumnae</name>
    <name type="common">Coelacanth</name>
    <dbReference type="NCBI Taxonomy" id="7897"/>
    <lineage>
        <taxon>Eukaryota</taxon>
        <taxon>Metazoa</taxon>
        <taxon>Chordata</taxon>
        <taxon>Craniata</taxon>
        <taxon>Vertebrata</taxon>
        <taxon>Euteleostomi</taxon>
        <taxon>Coelacanthiformes</taxon>
        <taxon>Coelacanthidae</taxon>
        <taxon>Latimeria</taxon>
    </lineage>
</organism>
<dbReference type="Ensembl" id="ENSLACT00000010316.1">
    <property type="protein sequence ID" value="ENSLACP00000010238.1"/>
    <property type="gene ID" value="ENSLACG00000009019.1"/>
</dbReference>
<comment type="similarity">
    <text evidence="1">Belongs to the glycine N-acyltransferase family.</text>
</comment>
<dbReference type="Proteomes" id="UP000008672">
    <property type="component" value="Unassembled WGS sequence"/>
</dbReference>
<dbReference type="PROSITE" id="PS51186">
    <property type="entry name" value="GNAT"/>
    <property type="match status" value="1"/>
</dbReference>
<evidence type="ECO:0000256" key="1">
    <source>
        <dbReference type="RuleBase" id="RU368002"/>
    </source>
</evidence>
<reference evidence="4" key="1">
    <citation type="submission" date="2011-08" db="EMBL/GenBank/DDBJ databases">
        <title>The draft genome of Latimeria chalumnae.</title>
        <authorList>
            <person name="Di Palma F."/>
            <person name="Alfoldi J."/>
            <person name="Johnson J."/>
            <person name="Berlin A."/>
            <person name="Gnerre S."/>
            <person name="Jaffe D."/>
            <person name="MacCallum I."/>
            <person name="Young S."/>
            <person name="Walker B.J."/>
            <person name="Lander E."/>
            <person name="Lindblad-Toh K."/>
        </authorList>
    </citation>
    <scope>NUCLEOTIDE SEQUENCE [LARGE SCALE GENOMIC DNA]</scope>
    <source>
        <strain evidence="4">Wild caught</strain>
    </source>
</reference>
<dbReference type="GO" id="GO:0005739">
    <property type="term" value="C:mitochondrion"/>
    <property type="evidence" value="ECO:0007669"/>
    <property type="project" value="InterPro"/>
</dbReference>
<dbReference type="EMBL" id="AFYH01043394">
    <property type="status" value="NOT_ANNOTATED_CDS"/>
    <property type="molecule type" value="Genomic_DNA"/>
</dbReference>
<dbReference type="GeneTree" id="ENSGT00950000183133"/>
<dbReference type="InterPro" id="IPR013653">
    <property type="entry name" value="GCN5-like_dom"/>
</dbReference>
<name>H3AKR7_LATCH</name>
<dbReference type="PANTHER" id="PTHR15298:SF1">
    <property type="entry name" value="GLYCINE N-ACYLTRANSFERASE-LIKE PROTEIN"/>
    <property type="match status" value="1"/>
</dbReference>